<dbReference type="Proteomes" id="UP001232148">
    <property type="component" value="Unassembled WGS sequence"/>
</dbReference>
<evidence type="ECO:0000256" key="1">
    <source>
        <dbReference type="SAM" id="MobiDB-lite"/>
    </source>
</evidence>
<evidence type="ECO:0008006" key="5">
    <source>
        <dbReference type="Google" id="ProtNLM"/>
    </source>
</evidence>
<name>A0AAD9H753_9PEZI</name>
<dbReference type="EMBL" id="MU843035">
    <property type="protein sequence ID" value="KAK2022597.1"/>
    <property type="molecule type" value="Genomic_DNA"/>
</dbReference>
<evidence type="ECO:0000256" key="2">
    <source>
        <dbReference type="SAM" id="SignalP"/>
    </source>
</evidence>
<evidence type="ECO:0000313" key="3">
    <source>
        <dbReference type="EMBL" id="KAK2022597.1"/>
    </source>
</evidence>
<keyword evidence="2" id="KW-0732">Signal</keyword>
<comment type="caution">
    <text evidence="3">The sequence shown here is derived from an EMBL/GenBank/DDBJ whole genome shotgun (WGS) entry which is preliminary data.</text>
</comment>
<evidence type="ECO:0000313" key="4">
    <source>
        <dbReference type="Proteomes" id="UP001232148"/>
    </source>
</evidence>
<feature type="signal peptide" evidence="2">
    <location>
        <begin position="1"/>
        <end position="26"/>
    </location>
</feature>
<reference evidence="3" key="1">
    <citation type="submission" date="2021-06" db="EMBL/GenBank/DDBJ databases">
        <title>Comparative genomics, transcriptomics and evolutionary studies reveal genomic signatures of adaptation to plant cell wall in hemibiotrophic fungi.</title>
        <authorList>
            <consortium name="DOE Joint Genome Institute"/>
            <person name="Baroncelli R."/>
            <person name="Diaz J.F."/>
            <person name="Benocci T."/>
            <person name="Peng M."/>
            <person name="Battaglia E."/>
            <person name="Haridas S."/>
            <person name="Andreopoulos W."/>
            <person name="Labutti K."/>
            <person name="Pangilinan J."/>
            <person name="Floch G.L."/>
            <person name="Makela M.R."/>
            <person name="Henrissat B."/>
            <person name="Grigoriev I.V."/>
            <person name="Crouch J.A."/>
            <person name="De Vries R.P."/>
            <person name="Sukno S.A."/>
            <person name="Thon M.R."/>
        </authorList>
    </citation>
    <scope>NUCLEOTIDE SEQUENCE</scope>
    <source>
        <strain evidence="3">MAFF235873</strain>
    </source>
</reference>
<keyword evidence="4" id="KW-1185">Reference proteome</keyword>
<dbReference type="AlphaFoldDB" id="A0AAD9H753"/>
<accession>A0AAD9H753</accession>
<proteinExistence type="predicted"/>
<gene>
    <name evidence="3" type="ORF">LX32DRAFT_187837</name>
</gene>
<feature type="region of interest" description="Disordered" evidence="1">
    <location>
        <begin position="47"/>
        <end position="79"/>
    </location>
</feature>
<feature type="chain" id="PRO_5041967203" description="Secreted protein" evidence="2">
    <location>
        <begin position="27"/>
        <end position="193"/>
    </location>
</feature>
<sequence>MAVAAAPAKSSVWALLLATAAPSTDGAAPPLRTVAADASLLTALAPAPAPAAAPRSRKTEPAAPRRATPPAPARNSVTAAPSTAGAVALPISAVLVASLHSEPANSKIKGTKNDVFFILCFINRRSGSVLTRPLHHQRLRCGESVSSSRTTASALTFASWLASTHGTILRRHVTSVELGQRGRGSMLSNKSST</sequence>
<organism evidence="3 4">
    <name type="scientific">Colletotrichum zoysiae</name>
    <dbReference type="NCBI Taxonomy" id="1216348"/>
    <lineage>
        <taxon>Eukaryota</taxon>
        <taxon>Fungi</taxon>
        <taxon>Dikarya</taxon>
        <taxon>Ascomycota</taxon>
        <taxon>Pezizomycotina</taxon>
        <taxon>Sordariomycetes</taxon>
        <taxon>Hypocreomycetidae</taxon>
        <taxon>Glomerellales</taxon>
        <taxon>Glomerellaceae</taxon>
        <taxon>Colletotrichum</taxon>
        <taxon>Colletotrichum graminicola species complex</taxon>
    </lineage>
</organism>
<protein>
    <recommendedName>
        <fullName evidence="5">Secreted protein</fullName>
    </recommendedName>
</protein>